<dbReference type="NCBIfam" id="TIGR01730">
    <property type="entry name" value="RND_mfp"/>
    <property type="match status" value="1"/>
</dbReference>
<reference evidence="6 7" key="1">
    <citation type="submission" date="2015-09" db="EMBL/GenBank/DDBJ databases">
        <authorList>
            <consortium name="Pathogen Informatics"/>
        </authorList>
    </citation>
    <scope>NUCLEOTIDE SEQUENCE [LARGE SCALE GENOMIC DNA]</scope>
    <source>
        <strain evidence="6 7">2789STDY5834945</strain>
    </source>
</reference>
<comment type="similarity">
    <text evidence="1">Belongs to the membrane fusion protein (MFP) (TC 8.A.1) family.</text>
</comment>
<dbReference type="GO" id="GO:0022857">
    <property type="term" value="F:transmembrane transporter activity"/>
    <property type="evidence" value="ECO:0007669"/>
    <property type="project" value="InterPro"/>
</dbReference>
<dbReference type="PANTHER" id="PTHR30097">
    <property type="entry name" value="CATION EFFLUX SYSTEM PROTEIN CUSB"/>
    <property type="match status" value="1"/>
</dbReference>
<protein>
    <submittedName>
        <fullName evidence="6">Cation efflux system protein</fullName>
    </submittedName>
</protein>
<keyword evidence="3" id="KW-0175">Coiled coil</keyword>
<dbReference type="InterPro" id="IPR051909">
    <property type="entry name" value="MFP_Cation_Efflux"/>
</dbReference>
<dbReference type="InterPro" id="IPR058647">
    <property type="entry name" value="BSH_CzcB-like"/>
</dbReference>
<dbReference type="Pfam" id="PF25973">
    <property type="entry name" value="BSH_CzcB"/>
    <property type="match status" value="1"/>
</dbReference>
<dbReference type="Pfam" id="PF25954">
    <property type="entry name" value="Beta-barrel_RND_2"/>
    <property type="match status" value="1"/>
</dbReference>
<evidence type="ECO:0000256" key="1">
    <source>
        <dbReference type="ARBA" id="ARBA00009477"/>
    </source>
</evidence>
<dbReference type="EMBL" id="CZBI01000001">
    <property type="protein sequence ID" value="CUP52593.1"/>
    <property type="molecule type" value="Genomic_DNA"/>
</dbReference>
<feature type="domain" description="CusB-like beta-barrel" evidence="4">
    <location>
        <begin position="226"/>
        <end position="300"/>
    </location>
</feature>
<evidence type="ECO:0000256" key="3">
    <source>
        <dbReference type="SAM" id="Coils"/>
    </source>
</evidence>
<evidence type="ECO:0000259" key="5">
    <source>
        <dbReference type="Pfam" id="PF25973"/>
    </source>
</evidence>
<dbReference type="InterPro" id="IPR058792">
    <property type="entry name" value="Beta-barrel_RND_2"/>
</dbReference>
<proteinExistence type="inferred from homology"/>
<sequence length="369" mass="41169">MMMKRELQLFLTCSVLLLTACKNKQESELKSDYRIEGDTVYVADRLLLEKIKVSEAELKPYSKEVVTPGMVRPIPTRYTYVAPPFAGRVVKSYIRIGQPVKQGTPLFEISSPDFTSAQKDYFQALSSRELAKKDLKRKEDLMKNGVSSQKELEEAQNTLLVADKEFENASAALRVYQIDDPGTMILGQPLIVRSPISGEVIEDHIVTGQYLKDDADPIAIVADLSKVWITAQVKEKDIRFINMGSHLDIEISALPGTIIKGNVYHIEKAVGEETRSIQVLSVCDNTKGLLKLGMYTTMHFLSIPAEQIQIPEKALLQGEKDSYVFMQIAPAIFVKMPVTVETTKNGIAVISDGLRPGDKIISEGGYYFK</sequence>
<feature type="domain" description="CzcB-like barrel-sandwich hybrid" evidence="5">
    <location>
        <begin position="78"/>
        <end position="221"/>
    </location>
</feature>
<dbReference type="PANTHER" id="PTHR30097:SF16">
    <property type="entry name" value="CATION EFFLUX SYSTEM (CZCB-LIKE)"/>
    <property type="match status" value="1"/>
</dbReference>
<keyword evidence="2" id="KW-0813">Transport</keyword>
<dbReference type="Gene3D" id="2.40.420.20">
    <property type="match status" value="1"/>
</dbReference>
<evidence type="ECO:0000256" key="2">
    <source>
        <dbReference type="ARBA" id="ARBA00022448"/>
    </source>
</evidence>
<dbReference type="Gene3D" id="2.40.30.170">
    <property type="match status" value="1"/>
</dbReference>
<evidence type="ECO:0000313" key="7">
    <source>
        <dbReference type="Proteomes" id="UP000095541"/>
    </source>
</evidence>
<dbReference type="FunFam" id="2.40.30.170:FF:000010">
    <property type="entry name" value="Efflux RND transporter periplasmic adaptor subunit"/>
    <property type="match status" value="1"/>
</dbReference>
<dbReference type="SUPFAM" id="SSF111369">
    <property type="entry name" value="HlyD-like secretion proteins"/>
    <property type="match status" value="1"/>
</dbReference>
<evidence type="ECO:0000313" key="6">
    <source>
        <dbReference type="EMBL" id="CUP52593.1"/>
    </source>
</evidence>
<feature type="coiled-coil region" evidence="3">
    <location>
        <begin position="138"/>
        <end position="172"/>
    </location>
</feature>
<dbReference type="PROSITE" id="PS51257">
    <property type="entry name" value="PROKAR_LIPOPROTEIN"/>
    <property type="match status" value="1"/>
</dbReference>
<organism evidence="6 7">
    <name type="scientific">Bacteroides thetaiotaomicron</name>
    <dbReference type="NCBI Taxonomy" id="818"/>
    <lineage>
        <taxon>Bacteria</taxon>
        <taxon>Pseudomonadati</taxon>
        <taxon>Bacteroidota</taxon>
        <taxon>Bacteroidia</taxon>
        <taxon>Bacteroidales</taxon>
        <taxon>Bacteroidaceae</taxon>
        <taxon>Bacteroides</taxon>
    </lineage>
</organism>
<dbReference type="Gene3D" id="2.40.50.100">
    <property type="match status" value="1"/>
</dbReference>
<dbReference type="Gene3D" id="1.10.287.470">
    <property type="entry name" value="Helix hairpin bin"/>
    <property type="match status" value="1"/>
</dbReference>
<dbReference type="GO" id="GO:0016020">
    <property type="term" value="C:membrane"/>
    <property type="evidence" value="ECO:0007669"/>
    <property type="project" value="InterPro"/>
</dbReference>
<gene>
    <name evidence="6" type="primary">czcB_2</name>
    <name evidence="6" type="ORF">ERS852557_00888</name>
</gene>
<dbReference type="InterPro" id="IPR006143">
    <property type="entry name" value="RND_pump_MFP"/>
</dbReference>
<name>A0A174NV81_BACT4</name>
<accession>A0A174NV81</accession>
<evidence type="ECO:0000259" key="4">
    <source>
        <dbReference type="Pfam" id="PF25954"/>
    </source>
</evidence>
<dbReference type="AlphaFoldDB" id="A0A174NV81"/>
<dbReference type="RefSeq" id="WP_055217255.1">
    <property type="nucleotide sequence ID" value="NZ_CZBI01000001.1"/>
</dbReference>
<dbReference type="Proteomes" id="UP000095541">
    <property type="component" value="Unassembled WGS sequence"/>
</dbReference>